<dbReference type="RefSeq" id="WP_173138181.1">
    <property type="nucleotide sequence ID" value="NZ_CBCSGW010000068.1"/>
</dbReference>
<keyword evidence="5" id="KW-0560">Oxidoreductase</keyword>
<dbReference type="Pfam" id="PF03992">
    <property type="entry name" value="ABM"/>
    <property type="match status" value="1"/>
</dbReference>
<gene>
    <name evidence="5" type="ORF">GC106_59670</name>
</gene>
<evidence type="ECO:0000256" key="3">
    <source>
        <dbReference type="SAM" id="MobiDB-lite"/>
    </source>
</evidence>
<dbReference type="InterPro" id="IPR011008">
    <property type="entry name" value="Dimeric_a/b-barrel"/>
</dbReference>
<feature type="domain" description="ABM" evidence="4">
    <location>
        <begin position="103"/>
        <end position="171"/>
    </location>
</feature>
<feature type="compositionally biased region" description="Polar residues" evidence="3">
    <location>
        <begin position="170"/>
        <end position="181"/>
    </location>
</feature>
<name>A0ABX2FCS8_9PSEU</name>
<comment type="catalytic activity">
    <reaction evidence="2">
        <text>oxidized coenzyme F420-(gamma-L-Glu)(n) + a quinol + H(+) = reduced coenzyme F420-(gamma-L-Glu)(n) + a quinone</text>
        <dbReference type="Rhea" id="RHEA:39663"/>
        <dbReference type="Rhea" id="RHEA-COMP:12939"/>
        <dbReference type="Rhea" id="RHEA-COMP:14378"/>
        <dbReference type="ChEBI" id="CHEBI:15378"/>
        <dbReference type="ChEBI" id="CHEBI:24646"/>
        <dbReference type="ChEBI" id="CHEBI:132124"/>
        <dbReference type="ChEBI" id="CHEBI:133980"/>
        <dbReference type="ChEBI" id="CHEBI:139511"/>
    </reaction>
</comment>
<dbReference type="PANTHER" id="PTHR39428:SF1">
    <property type="entry name" value="F420H(2)-DEPENDENT QUINONE REDUCTASE RV1261C"/>
    <property type="match status" value="1"/>
</dbReference>
<dbReference type="GO" id="GO:0004497">
    <property type="term" value="F:monooxygenase activity"/>
    <property type="evidence" value="ECO:0007669"/>
    <property type="project" value="UniProtKB-KW"/>
</dbReference>
<dbReference type="Gene3D" id="3.30.70.100">
    <property type="match status" value="2"/>
</dbReference>
<evidence type="ECO:0000259" key="4">
    <source>
        <dbReference type="Pfam" id="PF03992"/>
    </source>
</evidence>
<dbReference type="NCBIfam" id="TIGR00026">
    <property type="entry name" value="hi_GC_TIGR00026"/>
    <property type="match status" value="1"/>
</dbReference>
<dbReference type="Pfam" id="PF04075">
    <property type="entry name" value="F420H2_quin_red"/>
    <property type="match status" value="1"/>
</dbReference>
<dbReference type="EMBL" id="JAAATY010000022">
    <property type="protein sequence ID" value="NRN68720.1"/>
    <property type="molecule type" value="Genomic_DNA"/>
</dbReference>
<keyword evidence="6" id="KW-1185">Reference proteome</keyword>
<organism evidence="5 6">
    <name type="scientific">Kibdelosporangium persicum</name>
    <dbReference type="NCBI Taxonomy" id="2698649"/>
    <lineage>
        <taxon>Bacteria</taxon>
        <taxon>Bacillati</taxon>
        <taxon>Actinomycetota</taxon>
        <taxon>Actinomycetes</taxon>
        <taxon>Pseudonocardiales</taxon>
        <taxon>Pseudonocardiaceae</taxon>
        <taxon>Kibdelosporangium</taxon>
    </lineage>
</organism>
<keyword evidence="5" id="KW-0503">Monooxygenase</keyword>
<proteinExistence type="inferred from homology"/>
<dbReference type="Proteomes" id="UP000763557">
    <property type="component" value="Unassembled WGS sequence"/>
</dbReference>
<comment type="similarity">
    <text evidence="1">Belongs to the F420H(2)-dependent quinone reductase family.</text>
</comment>
<comment type="caution">
    <text evidence="5">The sequence shown here is derived from an EMBL/GenBank/DDBJ whole genome shotgun (WGS) entry which is preliminary data.</text>
</comment>
<reference evidence="5 6" key="1">
    <citation type="submission" date="2020-01" db="EMBL/GenBank/DDBJ databases">
        <title>Kibdelosporangium persica a novel Actinomycetes from a hot desert in Iran.</title>
        <authorList>
            <person name="Safaei N."/>
            <person name="Zaburannyi N."/>
            <person name="Mueller R."/>
            <person name="Wink J."/>
        </authorList>
    </citation>
    <scope>NUCLEOTIDE SEQUENCE [LARGE SCALE GENOMIC DNA]</scope>
    <source>
        <strain evidence="5 6">4NS15</strain>
    </source>
</reference>
<dbReference type="SUPFAM" id="SSF54909">
    <property type="entry name" value="Dimeric alpha+beta barrel"/>
    <property type="match status" value="1"/>
</dbReference>
<evidence type="ECO:0000256" key="1">
    <source>
        <dbReference type="ARBA" id="ARBA00008710"/>
    </source>
</evidence>
<feature type="region of interest" description="Disordered" evidence="3">
    <location>
        <begin position="164"/>
        <end position="184"/>
    </location>
</feature>
<evidence type="ECO:0000256" key="2">
    <source>
        <dbReference type="ARBA" id="ARBA00049106"/>
    </source>
</evidence>
<dbReference type="InterPro" id="IPR004378">
    <property type="entry name" value="F420H2_quin_Rdtase"/>
</dbReference>
<protein>
    <submittedName>
        <fullName evidence="5">Antibiotic biosynthesis monooxygenase</fullName>
    </submittedName>
</protein>
<evidence type="ECO:0000313" key="6">
    <source>
        <dbReference type="Proteomes" id="UP000763557"/>
    </source>
</evidence>
<dbReference type="InterPro" id="IPR012349">
    <property type="entry name" value="Split_barrel_FMN-bd"/>
</dbReference>
<sequence length="364" mass="40473">MTIIHNTLPDPTRPDADTVLVVETSAAMDEVFGELEQKPWPEGLLSFSTFAATDGETMLAYTQWAAGAAGHEFLSGLTGGEPVEYRLYRGRTRENPPPPGCVVVVKVEFDGPDEQRQRRWVDTVFEALEGETEPHPGGISGHFHVSTDGTKVLNYAEWTDEQAHRDALESSRQGTVGSSPGWQRVRDFPGVRDSGFRRYHPMRSLSAPRPTAVSEEDDVADSPTDWVAEHIRTYVETNGESGHLYQGWPTLLLTTRGRKSGKLRRTALIYAQDGDRYLLVASNGGAPHHPAWYLNLAAHPEVTVQVRGETFPARARTATAEEKRLLWERTTAVFPLYDTYQAKASRDIPLVIVERRAGKEPSNP</sequence>
<feature type="region of interest" description="Disordered" evidence="3">
    <location>
        <begin position="201"/>
        <end position="221"/>
    </location>
</feature>
<dbReference type="Gene3D" id="2.30.110.10">
    <property type="entry name" value="Electron Transport, Fmn-binding Protein, Chain A"/>
    <property type="match status" value="1"/>
</dbReference>
<evidence type="ECO:0000313" key="5">
    <source>
        <dbReference type="EMBL" id="NRN68720.1"/>
    </source>
</evidence>
<dbReference type="PANTHER" id="PTHR39428">
    <property type="entry name" value="F420H(2)-DEPENDENT QUINONE REDUCTASE RV1261C"/>
    <property type="match status" value="1"/>
</dbReference>
<accession>A0ABX2FCS8</accession>
<dbReference type="InterPro" id="IPR007138">
    <property type="entry name" value="ABM_dom"/>
</dbReference>